<dbReference type="InterPro" id="IPR002502">
    <property type="entry name" value="Amidase_domain"/>
</dbReference>
<dbReference type="AlphaFoldDB" id="A0A6L6WVN9"/>
<evidence type="ECO:0000313" key="8">
    <source>
        <dbReference type="Proteomes" id="UP000483802"/>
    </source>
</evidence>
<name>A0A6L6WVN9_9ACTN</name>
<keyword evidence="3" id="KW-0378">Hydrolase</keyword>
<dbReference type="InterPro" id="IPR006311">
    <property type="entry name" value="TAT_signal"/>
</dbReference>
<dbReference type="SUPFAM" id="SSF55846">
    <property type="entry name" value="N-acetylmuramoyl-L-alanine amidase-like"/>
    <property type="match status" value="1"/>
</dbReference>
<dbReference type="FunFam" id="3.40.80.10:FF:000006">
    <property type="entry name" value="N-acetylmuramoyl-L-alanine amidase"/>
    <property type="match status" value="1"/>
</dbReference>
<dbReference type="Proteomes" id="UP000483802">
    <property type="component" value="Unassembled WGS sequence"/>
</dbReference>
<reference evidence="7 8" key="1">
    <citation type="submission" date="2019-11" db="EMBL/GenBank/DDBJ databases">
        <title>Streptomyces typhae sp. nov., a novel endophytic actinomycete isolated from the root of cattail pollen (Typha angustifolia L.).</title>
        <authorList>
            <person name="Peng C."/>
        </authorList>
    </citation>
    <scope>NUCLEOTIDE SEQUENCE [LARGE SCALE GENOMIC DNA]</scope>
    <source>
        <strain evidence="8">p1417</strain>
    </source>
</reference>
<evidence type="ECO:0000256" key="2">
    <source>
        <dbReference type="ARBA" id="ARBA00011901"/>
    </source>
</evidence>
<protein>
    <recommendedName>
        <fullName evidence="2">N-acetylmuramoyl-L-alanine amidase</fullName>
        <ecNumber evidence="2">3.5.1.28</ecNumber>
    </recommendedName>
</protein>
<dbReference type="PANTHER" id="PTHR30417">
    <property type="entry name" value="N-ACETYLMURAMOYL-L-ALANINE AMIDASE AMID"/>
    <property type="match status" value="1"/>
</dbReference>
<keyword evidence="8" id="KW-1185">Reference proteome</keyword>
<dbReference type="GO" id="GO:0008745">
    <property type="term" value="F:N-acetylmuramoyl-L-alanine amidase activity"/>
    <property type="evidence" value="ECO:0007669"/>
    <property type="project" value="UniProtKB-EC"/>
</dbReference>
<keyword evidence="4" id="KW-0961">Cell wall biogenesis/degradation</keyword>
<evidence type="ECO:0000256" key="3">
    <source>
        <dbReference type="ARBA" id="ARBA00022801"/>
    </source>
</evidence>
<dbReference type="InterPro" id="IPR036505">
    <property type="entry name" value="Amidase/PGRP_sf"/>
</dbReference>
<dbReference type="Gene3D" id="3.40.80.10">
    <property type="entry name" value="Peptidoglycan recognition protein-like"/>
    <property type="match status" value="1"/>
</dbReference>
<evidence type="ECO:0000259" key="6">
    <source>
        <dbReference type="SMART" id="SM00644"/>
    </source>
</evidence>
<evidence type="ECO:0000256" key="1">
    <source>
        <dbReference type="ARBA" id="ARBA00001561"/>
    </source>
</evidence>
<sequence>MGNTGSAENTEGTENKGSTGNKDSTENTGSAENTNTTQNSASALTAISTPAPVPAQVRASSSARTRTPTLRPSRRRLLRGAALAAIPAALLTTRPHPAVARPRAVDYPGAESVPASTSNYTASNRPTSYPIDYVVIHVTQETYLDTLAIFKNPAKKVSAHYVVRSTDGHIAQCVRERNVGWHAGNWSYNTRSIGIEHEGWVDRPEYFTDAMYKRSAALTSAICEKYGIPKNREYIIGHSEVPGATHTDPGRYWDWTRYIRMVNVA</sequence>
<dbReference type="CDD" id="cd06583">
    <property type="entry name" value="PGRP"/>
    <property type="match status" value="1"/>
</dbReference>
<gene>
    <name evidence="7" type="ORF">GPA10_13945</name>
</gene>
<dbReference type="PROSITE" id="PS51318">
    <property type="entry name" value="TAT"/>
    <property type="match status" value="1"/>
</dbReference>
<dbReference type="InterPro" id="IPR051206">
    <property type="entry name" value="NAMLAA_amidase_2"/>
</dbReference>
<feature type="region of interest" description="Disordered" evidence="5">
    <location>
        <begin position="1"/>
        <end position="71"/>
    </location>
</feature>
<accession>A0A6L6WVN9</accession>
<feature type="compositionally biased region" description="Polar residues" evidence="5">
    <location>
        <begin position="1"/>
        <end position="48"/>
    </location>
</feature>
<dbReference type="PANTHER" id="PTHR30417:SF1">
    <property type="entry name" value="N-ACETYLMURAMOYL-L-ALANINE AMIDASE AMID"/>
    <property type="match status" value="1"/>
</dbReference>
<dbReference type="GO" id="GO:0009253">
    <property type="term" value="P:peptidoglycan catabolic process"/>
    <property type="evidence" value="ECO:0007669"/>
    <property type="project" value="InterPro"/>
</dbReference>
<evidence type="ECO:0000256" key="5">
    <source>
        <dbReference type="SAM" id="MobiDB-lite"/>
    </source>
</evidence>
<dbReference type="SMART" id="SM00644">
    <property type="entry name" value="Ami_2"/>
    <property type="match status" value="1"/>
</dbReference>
<evidence type="ECO:0000313" key="7">
    <source>
        <dbReference type="EMBL" id="MVO85827.1"/>
    </source>
</evidence>
<comment type="caution">
    <text evidence="7">The sequence shown here is derived from an EMBL/GenBank/DDBJ whole genome shotgun (WGS) entry which is preliminary data.</text>
</comment>
<dbReference type="Pfam" id="PF01510">
    <property type="entry name" value="Amidase_2"/>
    <property type="match status" value="1"/>
</dbReference>
<dbReference type="EMBL" id="WPNZ01000006">
    <property type="protein sequence ID" value="MVO85827.1"/>
    <property type="molecule type" value="Genomic_DNA"/>
</dbReference>
<comment type="catalytic activity">
    <reaction evidence="1">
        <text>Hydrolyzes the link between N-acetylmuramoyl residues and L-amino acid residues in certain cell-wall glycopeptides.</text>
        <dbReference type="EC" id="3.5.1.28"/>
    </reaction>
</comment>
<feature type="compositionally biased region" description="Low complexity" evidence="5">
    <location>
        <begin position="58"/>
        <end position="71"/>
    </location>
</feature>
<dbReference type="EC" id="3.5.1.28" evidence="2"/>
<dbReference type="GO" id="GO:0071555">
    <property type="term" value="P:cell wall organization"/>
    <property type="evidence" value="ECO:0007669"/>
    <property type="project" value="UniProtKB-KW"/>
</dbReference>
<proteinExistence type="predicted"/>
<evidence type="ECO:0000256" key="4">
    <source>
        <dbReference type="ARBA" id="ARBA00023316"/>
    </source>
</evidence>
<dbReference type="GO" id="GO:0009254">
    <property type="term" value="P:peptidoglycan turnover"/>
    <property type="evidence" value="ECO:0007669"/>
    <property type="project" value="TreeGrafter"/>
</dbReference>
<feature type="domain" description="N-acetylmuramoyl-L-alanine amidase" evidence="6">
    <location>
        <begin position="120"/>
        <end position="250"/>
    </location>
</feature>
<organism evidence="7 8">
    <name type="scientific">Streptomyces typhae</name>
    <dbReference type="NCBI Taxonomy" id="2681492"/>
    <lineage>
        <taxon>Bacteria</taxon>
        <taxon>Bacillati</taxon>
        <taxon>Actinomycetota</taxon>
        <taxon>Actinomycetes</taxon>
        <taxon>Kitasatosporales</taxon>
        <taxon>Streptomycetaceae</taxon>
        <taxon>Streptomyces</taxon>
    </lineage>
</organism>